<dbReference type="EMBL" id="BAABKB010000031">
    <property type="protein sequence ID" value="GAA5028871.1"/>
    <property type="molecule type" value="Genomic_DNA"/>
</dbReference>
<protein>
    <submittedName>
        <fullName evidence="1">Uncharacterized protein</fullName>
    </submittedName>
</protein>
<organism evidence="1 2">
    <name type="scientific">Streptomyces siamensis</name>
    <dbReference type="NCBI Taxonomy" id="1274986"/>
    <lineage>
        <taxon>Bacteria</taxon>
        <taxon>Bacillati</taxon>
        <taxon>Actinomycetota</taxon>
        <taxon>Actinomycetes</taxon>
        <taxon>Kitasatosporales</taxon>
        <taxon>Streptomycetaceae</taxon>
        <taxon>Streptomyces</taxon>
    </lineage>
</organism>
<dbReference type="Proteomes" id="UP001501759">
    <property type="component" value="Unassembled WGS sequence"/>
</dbReference>
<comment type="caution">
    <text evidence="1">The sequence shown here is derived from an EMBL/GenBank/DDBJ whole genome shotgun (WGS) entry which is preliminary data.</text>
</comment>
<reference evidence="2" key="1">
    <citation type="journal article" date="2019" name="Int. J. Syst. Evol. Microbiol.">
        <title>The Global Catalogue of Microorganisms (GCM) 10K type strain sequencing project: providing services to taxonomists for standard genome sequencing and annotation.</title>
        <authorList>
            <consortium name="The Broad Institute Genomics Platform"/>
            <consortium name="The Broad Institute Genome Sequencing Center for Infectious Disease"/>
            <person name="Wu L."/>
            <person name="Ma J."/>
        </authorList>
    </citation>
    <scope>NUCLEOTIDE SEQUENCE [LARGE SCALE GENOMIC DNA]</scope>
    <source>
        <strain evidence="2">JCM 18409</strain>
    </source>
</reference>
<keyword evidence="2" id="KW-1185">Reference proteome</keyword>
<name>A0ABP9JDU1_9ACTN</name>
<proteinExistence type="predicted"/>
<sequence>MHMVALLRQWGFGRRAGMRRDIALLMVSMLIARGEERARWHAAVRMHSGLVEHRRASASMQR</sequence>
<evidence type="ECO:0000313" key="2">
    <source>
        <dbReference type="Proteomes" id="UP001501759"/>
    </source>
</evidence>
<accession>A0ABP9JDU1</accession>
<gene>
    <name evidence="1" type="ORF">GCM10023335_67180</name>
</gene>
<evidence type="ECO:0000313" key="1">
    <source>
        <dbReference type="EMBL" id="GAA5028871.1"/>
    </source>
</evidence>